<dbReference type="Proteomes" id="UP000237839">
    <property type="component" value="Unassembled WGS sequence"/>
</dbReference>
<sequence>MSRRIGDVLKGSKLGEFWKYRVGDWYLICEIRARRTDDERIASNQSTGLAASEKAGILPYLYDS</sequence>
<evidence type="ECO:0000313" key="1">
    <source>
        <dbReference type="EMBL" id="PRC91353.1"/>
    </source>
</evidence>
<organism evidence="1 2">
    <name type="scientific">Solimicrobium silvestre</name>
    <dbReference type="NCBI Taxonomy" id="2099400"/>
    <lineage>
        <taxon>Bacteria</taxon>
        <taxon>Pseudomonadati</taxon>
        <taxon>Pseudomonadota</taxon>
        <taxon>Betaproteobacteria</taxon>
        <taxon>Burkholderiales</taxon>
        <taxon>Oxalobacteraceae</taxon>
        <taxon>Solimicrobium</taxon>
    </lineage>
</organism>
<dbReference type="EMBL" id="PUGF01000024">
    <property type="protein sequence ID" value="PRC91353.1"/>
    <property type="molecule type" value="Genomic_DNA"/>
</dbReference>
<gene>
    <name evidence="1" type="ORF">S2091_3898</name>
</gene>
<dbReference type="RefSeq" id="WP_243405501.1">
    <property type="nucleotide sequence ID" value="NZ_PUGF01000024.1"/>
</dbReference>
<accession>A0A2S9GUH2</accession>
<name>A0A2S9GUH2_9BURK</name>
<reference evidence="1 2" key="1">
    <citation type="submission" date="2018-02" db="EMBL/GenBank/DDBJ databases">
        <title>Solimicrobium silvestre gen. nov., sp. nov., isolated from alpine forest soil.</title>
        <authorList>
            <person name="Margesin R."/>
            <person name="Albuquerque L."/>
            <person name="Zhang D.-C."/>
            <person name="Froufe H.J.C."/>
            <person name="Severino R."/>
            <person name="Roxo I."/>
            <person name="Egas C."/>
            <person name="Da Costa M.S."/>
        </authorList>
    </citation>
    <scope>NUCLEOTIDE SEQUENCE [LARGE SCALE GENOMIC DNA]</scope>
    <source>
        <strain evidence="1 2">S20-91</strain>
    </source>
</reference>
<protein>
    <submittedName>
        <fullName evidence="1">Uncharacterized protein</fullName>
    </submittedName>
</protein>
<evidence type="ECO:0000313" key="2">
    <source>
        <dbReference type="Proteomes" id="UP000237839"/>
    </source>
</evidence>
<dbReference type="AlphaFoldDB" id="A0A2S9GUH2"/>
<comment type="caution">
    <text evidence="1">The sequence shown here is derived from an EMBL/GenBank/DDBJ whole genome shotgun (WGS) entry which is preliminary data.</text>
</comment>
<proteinExistence type="predicted"/>
<keyword evidence="2" id="KW-1185">Reference proteome</keyword>